<sequence length="200" mass="22162">MKTVRLTLWGAVVVASAAFLWLYTSQGSNQRFVSELSQNTDTLRPEFSLTDHQGNAVTEQTYRGKWLLVFFGFTNCPDICPTTLGELAQLMDLLGPDAQKTQPLFISIDPERDRVETMAEYVSAFHPSIVGLTGTETEVTATAKSFKAFFEKLPQETAPDGYTMGHTSAVYLISPEGVFVRTYSYGTSPEKIAADVQQRL</sequence>
<keyword evidence="5" id="KW-0812">Transmembrane</keyword>
<feature type="binding site" evidence="3">
    <location>
        <position position="80"/>
    </location>
    <ligand>
        <name>Cu cation</name>
        <dbReference type="ChEBI" id="CHEBI:23378"/>
    </ligand>
</feature>
<keyword evidence="5" id="KW-0472">Membrane</keyword>
<dbReference type="PANTHER" id="PTHR12151">
    <property type="entry name" value="ELECTRON TRANSPORT PROTIN SCO1/SENC FAMILY MEMBER"/>
    <property type="match status" value="1"/>
</dbReference>
<feature type="domain" description="Thioredoxin" evidence="6">
    <location>
        <begin position="38"/>
        <end position="200"/>
    </location>
</feature>
<keyword evidence="4" id="KW-1015">Disulfide bond</keyword>
<evidence type="ECO:0000256" key="1">
    <source>
        <dbReference type="ARBA" id="ARBA00010996"/>
    </source>
</evidence>
<evidence type="ECO:0000256" key="4">
    <source>
        <dbReference type="PIRSR" id="PIRSR603782-2"/>
    </source>
</evidence>
<gene>
    <name evidence="8" type="ORF">TH30_19285</name>
    <name evidence="7" type="ORF">TH6_01515</name>
</gene>
<dbReference type="InterPro" id="IPR003782">
    <property type="entry name" value="SCO1/SenC"/>
</dbReference>
<evidence type="ECO:0000259" key="6">
    <source>
        <dbReference type="PROSITE" id="PS51352"/>
    </source>
</evidence>
<dbReference type="PANTHER" id="PTHR12151:SF25">
    <property type="entry name" value="LINALOOL DEHYDRATASE_ISOMERASE DOMAIN-CONTAINING PROTEIN"/>
    <property type="match status" value="1"/>
</dbReference>
<dbReference type="Proteomes" id="UP000253061">
    <property type="component" value="Unassembled WGS sequence"/>
</dbReference>
<dbReference type="FunFam" id="3.40.30.10:FF:000013">
    <property type="entry name" value="Blast:Protein SCO1 homolog, mitochondrial"/>
    <property type="match status" value="1"/>
</dbReference>
<dbReference type="EMBL" id="JPWB01000001">
    <property type="protein sequence ID" value="RCK25329.1"/>
    <property type="molecule type" value="Genomic_DNA"/>
</dbReference>
<dbReference type="InterPro" id="IPR036249">
    <property type="entry name" value="Thioredoxin-like_sf"/>
</dbReference>
<organism evidence="7 10">
    <name type="scientific">Thalassospira profundimaris</name>
    <dbReference type="NCBI Taxonomy" id="502049"/>
    <lineage>
        <taxon>Bacteria</taxon>
        <taxon>Pseudomonadati</taxon>
        <taxon>Pseudomonadota</taxon>
        <taxon>Alphaproteobacteria</taxon>
        <taxon>Rhodospirillales</taxon>
        <taxon>Thalassospiraceae</taxon>
        <taxon>Thalassospira</taxon>
    </lineage>
</organism>
<evidence type="ECO:0000256" key="3">
    <source>
        <dbReference type="PIRSR" id="PIRSR603782-1"/>
    </source>
</evidence>
<dbReference type="Proteomes" id="UP000252255">
    <property type="component" value="Unassembled WGS sequence"/>
</dbReference>
<dbReference type="CDD" id="cd02968">
    <property type="entry name" value="SCO"/>
    <property type="match status" value="1"/>
</dbReference>
<dbReference type="Gene3D" id="3.40.30.10">
    <property type="entry name" value="Glutaredoxin"/>
    <property type="match status" value="1"/>
</dbReference>
<evidence type="ECO:0000313" key="7">
    <source>
        <dbReference type="EMBL" id="RCK25329.1"/>
    </source>
</evidence>
<dbReference type="GO" id="GO:0046872">
    <property type="term" value="F:metal ion binding"/>
    <property type="evidence" value="ECO:0007669"/>
    <property type="project" value="UniProtKB-KW"/>
</dbReference>
<dbReference type="EMBL" id="JPWI01000015">
    <property type="protein sequence ID" value="RCK43167.1"/>
    <property type="molecule type" value="Genomic_DNA"/>
</dbReference>
<comment type="similarity">
    <text evidence="1">Belongs to the SCO1/2 family.</text>
</comment>
<comment type="caution">
    <text evidence="7">The sequence shown here is derived from an EMBL/GenBank/DDBJ whole genome shotgun (WGS) entry which is preliminary data.</text>
</comment>
<accession>A0A199YP73</accession>
<evidence type="ECO:0000256" key="2">
    <source>
        <dbReference type="ARBA" id="ARBA00023008"/>
    </source>
</evidence>
<evidence type="ECO:0000313" key="10">
    <source>
        <dbReference type="Proteomes" id="UP000253061"/>
    </source>
</evidence>
<evidence type="ECO:0000313" key="8">
    <source>
        <dbReference type="EMBL" id="RCK43167.1"/>
    </source>
</evidence>
<dbReference type="Pfam" id="PF02630">
    <property type="entry name" value="SCO1-SenC"/>
    <property type="match status" value="1"/>
</dbReference>
<feature type="transmembrane region" description="Helical" evidence="5">
    <location>
        <begin position="6"/>
        <end position="24"/>
    </location>
</feature>
<dbReference type="AlphaFoldDB" id="A0A199YP73"/>
<feature type="binding site" evidence="3">
    <location>
        <position position="76"/>
    </location>
    <ligand>
        <name>Cu cation</name>
        <dbReference type="ChEBI" id="CHEBI:23378"/>
    </ligand>
</feature>
<feature type="disulfide bond" description="Redox-active" evidence="4">
    <location>
        <begin position="76"/>
        <end position="80"/>
    </location>
</feature>
<dbReference type="InterPro" id="IPR013766">
    <property type="entry name" value="Thioredoxin_domain"/>
</dbReference>
<dbReference type="RefSeq" id="WP_062956589.1">
    <property type="nucleotide sequence ID" value="NZ_JPWB01000001.1"/>
</dbReference>
<dbReference type="OrthoDB" id="9790194at2"/>
<proteinExistence type="inferred from homology"/>
<feature type="binding site" evidence="3">
    <location>
        <position position="166"/>
    </location>
    <ligand>
        <name>Cu cation</name>
        <dbReference type="ChEBI" id="CHEBI:23378"/>
    </ligand>
</feature>
<name>A0A199YP73_9PROT</name>
<keyword evidence="2 3" id="KW-0186">Copper</keyword>
<evidence type="ECO:0000313" key="9">
    <source>
        <dbReference type="Proteomes" id="UP000252255"/>
    </source>
</evidence>
<keyword evidence="5" id="KW-1133">Transmembrane helix</keyword>
<reference evidence="8 9" key="1">
    <citation type="submission" date="2014-07" db="EMBL/GenBank/DDBJ databases">
        <title>Draft genome sequence of Thalassospira profundimaris PR54-5.</title>
        <authorList>
            <person name="Lai Q."/>
            <person name="Shao Z."/>
        </authorList>
    </citation>
    <scope>NUCLEOTIDE SEQUENCE [LARGE SCALE GENOMIC DNA]</scope>
    <source>
        <strain evidence="8 9">PR54-5</strain>
    </source>
</reference>
<keyword evidence="3" id="KW-0479">Metal-binding</keyword>
<protein>
    <recommendedName>
        <fullName evidence="6">Thioredoxin domain-containing protein</fullName>
    </recommendedName>
</protein>
<dbReference type="SUPFAM" id="SSF52833">
    <property type="entry name" value="Thioredoxin-like"/>
    <property type="match status" value="1"/>
</dbReference>
<dbReference type="PROSITE" id="PS51352">
    <property type="entry name" value="THIOREDOXIN_2"/>
    <property type="match status" value="1"/>
</dbReference>
<reference evidence="7 10" key="2">
    <citation type="submission" date="2014-07" db="EMBL/GenBank/DDBJ databases">
        <title>Draft genome sequence of Thalassospira profundimaris R8-17.</title>
        <authorList>
            <person name="Lai Q."/>
            <person name="Shao Z."/>
        </authorList>
    </citation>
    <scope>NUCLEOTIDE SEQUENCE [LARGE SCALE GENOMIC DNA]</scope>
    <source>
        <strain evidence="7 10">R8-17</strain>
    </source>
</reference>
<evidence type="ECO:0000256" key="5">
    <source>
        <dbReference type="SAM" id="Phobius"/>
    </source>
</evidence>